<dbReference type="KEGG" id="aoh:AOV_00225"/>
<reference evidence="1 2" key="2">
    <citation type="journal article" date="2019" name="BMC Genomics">
        <title>The Anaplasma ovis genome reveals a high proportion of pseudogenes.</title>
        <authorList>
            <person name="Liu Z."/>
            <person name="Peasley A.M."/>
            <person name="Yang J."/>
            <person name="Li Y."/>
            <person name="Guan G."/>
            <person name="Luo J."/>
            <person name="Yin H."/>
            <person name="Brayton K.A."/>
        </authorList>
    </citation>
    <scope>NUCLEOTIDE SEQUENCE [LARGE SCALE GENOMIC DNA]</scope>
    <source>
        <strain evidence="1 2">Haibei</strain>
    </source>
</reference>
<keyword evidence="2" id="KW-1185">Reference proteome</keyword>
<gene>
    <name evidence="1" type="ORF">AOV_00225</name>
</gene>
<dbReference type="AlphaFoldDB" id="A0A2Z2L7J7"/>
<reference evidence="2" key="1">
    <citation type="submission" date="2018-06" db="EMBL/GenBank/DDBJ databases">
        <title>The Anaplasma ovis genome reveals a high proportion of pseudogenes.</title>
        <authorList>
            <person name="Liu Z."/>
            <person name="Peasley A.M."/>
            <person name="Yang J."/>
            <person name="Li Y."/>
            <person name="Guan G."/>
            <person name="Luo J."/>
            <person name="Yin H."/>
            <person name="Brayton K.A."/>
        </authorList>
    </citation>
    <scope>NUCLEOTIDE SEQUENCE [LARGE SCALE GENOMIC DNA]</scope>
    <source>
        <strain evidence="2">Haibei</strain>
    </source>
</reference>
<protein>
    <submittedName>
        <fullName evidence="1">Uncharacterized protein</fullName>
    </submittedName>
</protein>
<dbReference type="Proteomes" id="UP000259762">
    <property type="component" value="Chromosome"/>
</dbReference>
<organism evidence="1 2">
    <name type="scientific">Anaplasma ovis str. Haibei</name>
    <dbReference type="NCBI Taxonomy" id="1248439"/>
    <lineage>
        <taxon>Bacteria</taxon>
        <taxon>Pseudomonadati</taxon>
        <taxon>Pseudomonadota</taxon>
        <taxon>Alphaproteobacteria</taxon>
        <taxon>Rickettsiales</taxon>
        <taxon>Anaplasmataceae</taxon>
        <taxon>Anaplasma</taxon>
    </lineage>
</organism>
<accession>A0A2Z2L7J7</accession>
<evidence type="ECO:0000313" key="1">
    <source>
        <dbReference type="EMBL" id="ASI47399.1"/>
    </source>
</evidence>
<dbReference type="EMBL" id="CP015994">
    <property type="protein sequence ID" value="ASI47399.1"/>
    <property type="molecule type" value="Genomic_DNA"/>
</dbReference>
<evidence type="ECO:0000313" key="2">
    <source>
        <dbReference type="Proteomes" id="UP000259762"/>
    </source>
</evidence>
<proteinExistence type="predicted"/>
<name>A0A2Z2L7J7_9RICK</name>
<sequence length="69" mass="7648">MTVVVKAIFADYKSVMTLPCSIWCSSWYLFQQHICAVTAAATIAPTGTTAELQALFYKPVTCECLQLRL</sequence>